<keyword evidence="5 6" id="KW-0472">Membrane</keyword>
<dbReference type="Proteomes" id="UP000317944">
    <property type="component" value="Unassembled WGS sequence"/>
</dbReference>
<comment type="caution">
    <text evidence="7">The sequence shown here is derived from an EMBL/GenBank/DDBJ whole genome shotgun (WGS) entry which is preliminary data.</text>
</comment>
<dbReference type="PANTHER" id="PTHR30250:SF21">
    <property type="entry name" value="LIPID II FLIPPASE MURJ"/>
    <property type="match status" value="1"/>
</dbReference>
<feature type="transmembrane region" description="Helical" evidence="6">
    <location>
        <begin position="336"/>
        <end position="359"/>
    </location>
</feature>
<feature type="transmembrane region" description="Helical" evidence="6">
    <location>
        <begin position="166"/>
        <end position="184"/>
    </location>
</feature>
<feature type="transmembrane region" description="Helical" evidence="6">
    <location>
        <begin position="398"/>
        <end position="420"/>
    </location>
</feature>
<evidence type="ECO:0000256" key="2">
    <source>
        <dbReference type="ARBA" id="ARBA00022475"/>
    </source>
</evidence>
<dbReference type="Pfam" id="PF01943">
    <property type="entry name" value="Polysacc_synt"/>
    <property type="match status" value="1"/>
</dbReference>
<proteinExistence type="predicted"/>
<dbReference type="PANTHER" id="PTHR30250">
    <property type="entry name" value="PST FAMILY PREDICTED COLANIC ACID TRANSPORTER"/>
    <property type="match status" value="1"/>
</dbReference>
<dbReference type="AlphaFoldDB" id="A0A544UJT9"/>
<dbReference type="EMBL" id="SADV01000007">
    <property type="protein sequence ID" value="TQR33459.1"/>
    <property type="molecule type" value="Genomic_DNA"/>
</dbReference>
<dbReference type="RefSeq" id="WP_142508736.1">
    <property type="nucleotide sequence ID" value="NZ_SADV01000007.1"/>
</dbReference>
<feature type="transmembrane region" description="Helical" evidence="6">
    <location>
        <begin position="125"/>
        <end position="145"/>
    </location>
</feature>
<protein>
    <submittedName>
        <fullName evidence="7">Polysaccharide biosynthesis protein</fullName>
    </submittedName>
</protein>
<keyword evidence="3 6" id="KW-0812">Transmembrane</keyword>
<keyword evidence="4 6" id="KW-1133">Transmembrane helix</keyword>
<feature type="transmembrane region" description="Helical" evidence="6">
    <location>
        <begin position="243"/>
        <end position="263"/>
    </location>
</feature>
<evidence type="ECO:0000256" key="1">
    <source>
        <dbReference type="ARBA" id="ARBA00004651"/>
    </source>
</evidence>
<name>A0A544UJT9_LYSSH</name>
<dbReference type="PIRSF" id="PIRSF038958">
    <property type="entry name" value="PG_synth_SpoVB"/>
    <property type="match status" value="1"/>
</dbReference>
<evidence type="ECO:0000313" key="7">
    <source>
        <dbReference type="EMBL" id="TQR33459.1"/>
    </source>
</evidence>
<feature type="transmembrane region" description="Helical" evidence="6">
    <location>
        <begin position="295"/>
        <end position="315"/>
    </location>
</feature>
<dbReference type="CDD" id="cd13124">
    <property type="entry name" value="MATE_SpoVB_like"/>
    <property type="match status" value="1"/>
</dbReference>
<feature type="transmembrane region" description="Helical" evidence="6">
    <location>
        <begin position="494"/>
        <end position="512"/>
    </location>
</feature>
<dbReference type="GO" id="GO:0005886">
    <property type="term" value="C:plasma membrane"/>
    <property type="evidence" value="ECO:0007669"/>
    <property type="project" value="UniProtKB-SubCell"/>
</dbReference>
<dbReference type="InterPro" id="IPR002797">
    <property type="entry name" value="Polysacc_synth"/>
</dbReference>
<evidence type="ECO:0000256" key="4">
    <source>
        <dbReference type="ARBA" id="ARBA00022989"/>
    </source>
</evidence>
<dbReference type="OrthoDB" id="9775950at2"/>
<keyword evidence="2" id="KW-1003">Cell membrane</keyword>
<feature type="transmembrane region" description="Helical" evidence="6">
    <location>
        <begin position="365"/>
        <end position="386"/>
    </location>
</feature>
<evidence type="ECO:0000256" key="5">
    <source>
        <dbReference type="ARBA" id="ARBA00023136"/>
    </source>
</evidence>
<feature type="transmembrane region" description="Helical" evidence="6">
    <location>
        <begin position="87"/>
        <end position="113"/>
    </location>
</feature>
<evidence type="ECO:0000256" key="3">
    <source>
        <dbReference type="ARBA" id="ARBA00022692"/>
    </source>
</evidence>
<feature type="transmembrane region" description="Helical" evidence="6">
    <location>
        <begin position="12"/>
        <end position="33"/>
    </location>
</feature>
<dbReference type="InterPro" id="IPR050833">
    <property type="entry name" value="Poly_Biosynth_Transport"/>
</dbReference>
<accession>A0A544UJT9</accession>
<gene>
    <name evidence="7" type="ORF">C7Y47_10445</name>
</gene>
<dbReference type="InterPro" id="IPR024923">
    <property type="entry name" value="PG_synth_SpoVB"/>
</dbReference>
<evidence type="ECO:0000313" key="8">
    <source>
        <dbReference type="Proteomes" id="UP000317944"/>
    </source>
</evidence>
<feature type="transmembrane region" description="Helical" evidence="6">
    <location>
        <begin position="190"/>
        <end position="214"/>
    </location>
</feature>
<organism evidence="7 8">
    <name type="scientific">Lysinibacillus sphaericus</name>
    <name type="common">Bacillus sphaericus</name>
    <dbReference type="NCBI Taxonomy" id="1421"/>
    <lineage>
        <taxon>Bacteria</taxon>
        <taxon>Bacillati</taxon>
        <taxon>Bacillota</taxon>
        <taxon>Bacilli</taxon>
        <taxon>Bacillales</taxon>
        <taxon>Bacillaceae</taxon>
        <taxon>Lysinibacillus</taxon>
    </lineage>
</organism>
<feature type="transmembrane region" description="Helical" evidence="6">
    <location>
        <begin position="426"/>
        <end position="444"/>
    </location>
</feature>
<sequence>MSNLMKGTAILTMGMFLSKVLGLIYIFPFYAIVGEENVALYQYAYIPYSIMLAIAISGAPIAVSKFVSKYNALGDYQSGRKLMKSGILIMMCTGLAAFIVLFILATPIAGLVIKSDEQAFTVEQIASVIRWVSFALIVVPFMSLWRGFFQGYDKMEPTAVSQLVEQIVRIVVLLGGSFLVVVVFKGKPETAVSFAVFAAFIGAIGGLLVLYYYWKKYQPEFDLLRSQSVTSTQLPMSNIYKEVITYSIPMVFVGVANPLFQLVDMLTFNGAMISIGLAEVTDKYLSMINFTTQKVVIIPVMLATGFSSALVPTITKYFTQGEYLSLRHAMDKTYQILIFITLPAVVGISLLSNEIYFMLYTESEMGAMILAHYAPVAILFALFQVTAALLQGIDFQKWIVLSLLTGIFVKLAINIPLIRWMEADGALLATAIGYSVSIIINMLVLRKTLNYKSEMVIRRVMLIALLTAAMAVSVLIVHKLLVLLMGPVSSKFSALVYSIICAGVGVAVYGYLSLRLGLAQKLLGERLTRITNKLGLK</sequence>
<reference evidence="7 8" key="1">
    <citation type="submission" date="2018-03" db="EMBL/GenBank/DDBJ databases">
        <title>Aerobic endospore-forming bacteria genome sequencing and assembly.</title>
        <authorList>
            <person name="Cavalcante D.A."/>
            <person name="Driks A."/>
            <person name="Putonti C."/>
            <person name="De-Souza M.T."/>
        </authorList>
    </citation>
    <scope>NUCLEOTIDE SEQUENCE [LARGE SCALE GENOMIC DNA]</scope>
    <source>
        <strain evidence="7 8">SDF0037</strain>
    </source>
</reference>
<evidence type="ECO:0000256" key="6">
    <source>
        <dbReference type="SAM" id="Phobius"/>
    </source>
</evidence>
<feature type="transmembrane region" description="Helical" evidence="6">
    <location>
        <begin position="45"/>
        <end position="67"/>
    </location>
</feature>
<comment type="subcellular location">
    <subcellularLocation>
        <location evidence="1">Cell membrane</location>
        <topology evidence="1">Multi-pass membrane protein</topology>
    </subcellularLocation>
</comment>
<feature type="transmembrane region" description="Helical" evidence="6">
    <location>
        <begin position="456"/>
        <end position="482"/>
    </location>
</feature>